<accession>K6V357</accession>
<feature type="modified residue" description="N6-(pyridoxal phosphate)lysine" evidence="2 3">
    <location>
        <position position="40"/>
    </location>
</feature>
<protein>
    <recommendedName>
        <fullName evidence="2">Pyridoxal phosphate homeostasis protein</fullName>
        <shortName evidence="2">PLP homeostasis protein</shortName>
    </recommendedName>
</protein>
<evidence type="ECO:0000313" key="6">
    <source>
        <dbReference type="EMBL" id="GAB76473.1"/>
    </source>
</evidence>
<name>K6V357_9MICO</name>
<dbReference type="SUPFAM" id="SSF51419">
    <property type="entry name" value="PLP-binding barrel"/>
    <property type="match status" value="1"/>
</dbReference>
<dbReference type="CDD" id="cd00635">
    <property type="entry name" value="PLPDE_III_YBL036c_like"/>
    <property type="match status" value="1"/>
</dbReference>
<comment type="function">
    <text evidence="2">Pyridoxal 5'-phosphate (PLP)-binding protein, which is involved in PLP homeostasis.</text>
</comment>
<dbReference type="EMBL" id="BAGZ01000001">
    <property type="protein sequence ID" value="GAB76473.1"/>
    <property type="molecule type" value="Genomic_DNA"/>
</dbReference>
<gene>
    <name evidence="6" type="ORF">AUCHE_01_00360</name>
</gene>
<evidence type="ECO:0000259" key="5">
    <source>
        <dbReference type="Pfam" id="PF01168"/>
    </source>
</evidence>
<dbReference type="NCBIfam" id="TIGR00044">
    <property type="entry name" value="YggS family pyridoxal phosphate-dependent enzyme"/>
    <property type="match status" value="1"/>
</dbReference>
<evidence type="ECO:0000256" key="3">
    <source>
        <dbReference type="PIRSR" id="PIRSR004848-1"/>
    </source>
</evidence>
<dbReference type="Gene3D" id="3.20.20.10">
    <property type="entry name" value="Alanine racemase"/>
    <property type="match status" value="1"/>
</dbReference>
<evidence type="ECO:0000256" key="2">
    <source>
        <dbReference type="HAMAP-Rule" id="MF_02087"/>
    </source>
</evidence>
<dbReference type="InterPro" id="IPR001608">
    <property type="entry name" value="Ala_racemase_N"/>
</dbReference>
<dbReference type="Proteomes" id="UP000008495">
    <property type="component" value="Unassembled WGS sequence"/>
</dbReference>
<evidence type="ECO:0000256" key="4">
    <source>
        <dbReference type="RuleBase" id="RU004514"/>
    </source>
</evidence>
<dbReference type="PANTHER" id="PTHR10146">
    <property type="entry name" value="PROLINE SYNTHETASE CO-TRANSCRIBED BACTERIAL HOMOLOG PROTEIN"/>
    <property type="match status" value="1"/>
</dbReference>
<sequence length="237" mass="25167">MMGRREELAAALGKVQSRIGIACDSCGRDPAEITLVVVTKYFPVDDLVHLASLGVRHIGENRSQEAEDKLDRLKVLAPEARAALTVHFIGQLQTNKAVSVARYADVVHSVDRIRLVEALERGAERTGRSMDVLVQVSLDGQQGRGGIDVAGLPRIAERVAQSTRLHLRGVMAVAPPAADADSAFSELAAAATVLRSYEDSARVISAGMSSDLEAAIRHGSTLLRVGSAILGTRTPTG</sequence>
<dbReference type="InterPro" id="IPR011078">
    <property type="entry name" value="PyrdxlP_homeostasis"/>
</dbReference>
<dbReference type="Pfam" id="PF01168">
    <property type="entry name" value="Ala_racemase_N"/>
    <property type="match status" value="1"/>
</dbReference>
<comment type="cofactor">
    <cofactor evidence="3">
        <name>pyridoxal 5'-phosphate</name>
        <dbReference type="ChEBI" id="CHEBI:597326"/>
    </cofactor>
</comment>
<feature type="domain" description="Alanine racemase N-terminal" evidence="5">
    <location>
        <begin position="49"/>
        <end position="233"/>
    </location>
</feature>
<comment type="similarity">
    <text evidence="2 4">Belongs to the pyridoxal phosphate-binding protein YggS/PROSC family.</text>
</comment>
<dbReference type="eggNOG" id="COG0325">
    <property type="taxonomic scope" value="Bacteria"/>
</dbReference>
<dbReference type="InterPro" id="IPR029066">
    <property type="entry name" value="PLP-binding_barrel"/>
</dbReference>
<comment type="caution">
    <text evidence="6">The sequence shown here is derived from an EMBL/GenBank/DDBJ whole genome shotgun (WGS) entry which is preliminary data.</text>
</comment>
<dbReference type="PANTHER" id="PTHR10146:SF14">
    <property type="entry name" value="PYRIDOXAL PHOSPHATE HOMEOSTASIS PROTEIN"/>
    <property type="match status" value="1"/>
</dbReference>
<dbReference type="PIRSF" id="PIRSF004848">
    <property type="entry name" value="YBL036c_PLPDEIII"/>
    <property type="match status" value="1"/>
</dbReference>
<reference evidence="6 7" key="1">
    <citation type="submission" date="2012-08" db="EMBL/GenBank/DDBJ databases">
        <title>Whole genome shotgun sequence of Austwickia chelonae NBRC 105200.</title>
        <authorList>
            <person name="Yoshida I."/>
            <person name="Hosoyama A."/>
            <person name="Tsuchikane K."/>
            <person name="Katsumata H."/>
            <person name="Ando Y."/>
            <person name="Ohji S."/>
            <person name="Hamada M."/>
            <person name="Tamura T."/>
            <person name="Yamazoe A."/>
            <person name="Yamazaki S."/>
            <person name="Fujita N."/>
        </authorList>
    </citation>
    <scope>NUCLEOTIDE SEQUENCE [LARGE SCALE GENOMIC DNA]</scope>
    <source>
        <strain evidence="6 7">NBRC 105200</strain>
    </source>
</reference>
<keyword evidence="1 2" id="KW-0663">Pyridoxal phosphate</keyword>
<dbReference type="HAMAP" id="MF_02087">
    <property type="entry name" value="PLP_homeostasis"/>
    <property type="match status" value="1"/>
</dbReference>
<organism evidence="6 7">
    <name type="scientific">Austwickia chelonae NBRC 105200</name>
    <dbReference type="NCBI Taxonomy" id="1184607"/>
    <lineage>
        <taxon>Bacteria</taxon>
        <taxon>Bacillati</taxon>
        <taxon>Actinomycetota</taxon>
        <taxon>Actinomycetes</taxon>
        <taxon>Micrococcales</taxon>
        <taxon>Dermatophilaceae</taxon>
        <taxon>Austwickia</taxon>
    </lineage>
</organism>
<proteinExistence type="inferred from homology"/>
<dbReference type="AlphaFoldDB" id="K6V357"/>
<dbReference type="GO" id="GO:0030170">
    <property type="term" value="F:pyridoxal phosphate binding"/>
    <property type="evidence" value="ECO:0007669"/>
    <property type="project" value="UniProtKB-UniRule"/>
</dbReference>
<evidence type="ECO:0000256" key="1">
    <source>
        <dbReference type="ARBA" id="ARBA00022898"/>
    </source>
</evidence>
<evidence type="ECO:0000313" key="7">
    <source>
        <dbReference type="Proteomes" id="UP000008495"/>
    </source>
</evidence>
<keyword evidence="7" id="KW-1185">Reference proteome</keyword>
<dbReference type="STRING" id="100225.SAMN05421595_1600"/>